<organism evidence="1 2">
    <name type="scientific">Trapa natans</name>
    <name type="common">Water chestnut</name>
    <dbReference type="NCBI Taxonomy" id="22666"/>
    <lineage>
        <taxon>Eukaryota</taxon>
        <taxon>Viridiplantae</taxon>
        <taxon>Streptophyta</taxon>
        <taxon>Embryophyta</taxon>
        <taxon>Tracheophyta</taxon>
        <taxon>Spermatophyta</taxon>
        <taxon>Magnoliopsida</taxon>
        <taxon>eudicotyledons</taxon>
        <taxon>Gunneridae</taxon>
        <taxon>Pentapetalae</taxon>
        <taxon>rosids</taxon>
        <taxon>malvids</taxon>
        <taxon>Myrtales</taxon>
        <taxon>Lythraceae</taxon>
        <taxon>Trapa</taxon>
    </lineage>
</organism>
<keyword evidence="2" id="KW-1185">Reference proteome</keyword>
<accession>A0AAN7KZR0</accession>
<proteinExistence type="predicted"/>
<dbReference type="AlphaFoldDB" id="A0AAN7KZR0"/>
<sequence>MATEEERRSQSPRSPEARLGMKVEDLWNVQQGFQLSPTEKLNAFFEGIPLSAFPASPSSHVVEVRSDDSLAEAVQSLSENTLMRQVMQAGWRNTLALSN</sequence>
<evidence type="ECO:0000313" key="1">
    <source>
        <dbReference type="EMBL" id="KAK4774509.1"/>
    </source>
</evidence>
<evidence type="ECO:0000313" key="2">
    <source>
        <dbReference type="Proteomes" id="UP001346149"/>
    </source>
</evidence>
<reference evidence="1 2" key="1">
    <citation type="journal article" date="2023" name="Hortic Res">
        <title>Pangenome of water caltrop reveals structural variations and asymmetric subgenome divergence after allopolyploidization.</title>
        <authorList>
            <person name="Zhang X."/>
            <person name="Chen Y."/>
            <person name="Wang L."/>
            <person name="Yuan Y."/>
            <person name="Fang M."/>
            <person name="Shi L."/>
            <person name="Lu R."/>
            <person name="Comes H.P."/>
            <person name="Ma Y."/>
            <person name="Chen Y."/>
            <person name="Huang G."/>
            <person name="Zhou Y."/>
            <person name="Zheng Z."/>
            <person name="Qiu Y."/>
        </authorList>
    </citation>
    <scope>NUCLEOTIDE SEQUENCE [LARGE SCALE GENOMIC DNA]</scope>
    <source>
        <strain evidence="1">F231</strain>
    </source>
</reference>
<gene>
    <name evidence="1" type="ORF">SAY86_009444</name>
</gene>
<dbReference type="Proteomes" id="UP001346149">
    <property type="component" value="Unassembled WGS sequence"/>
</dbReference>
<protein>
    <submittedName>
        <fullName evidence="1">Uncharacterized protein</fullName>
    </submittedName>
</protein>
<name>A0AAN7KZR0_TRANT</name>
<comment type="caution">
    <text evidence="1">The sequence shown here is derived from an EMBL/GenBank/DDBJ whole genome shotgun (WGS) entry which is preliminary data.</text>
</comment>
<dbReference type="EMBL" id="JAXQNO010000019">
    <property type="protein sequence ID" value="KAK4774509.1"/>
    <property type="molecule type" value="Genomic_DNA"/>
</dbReference>